<reference evidence="2 3" key="1">
    <citation type="submission" date="2016-01" db="EMBL/GenBank/DDBJ databases">
        <title>Genome sequence of the yeast Holleya sinecauda.</title>
        <authorList>
            <person name="Dietrich F.S."/>
        </authorList>
    </citation>
    <scope>NUCLEOTIDE SEQUENCE [LARGE SCALE GENOMIC DNA]</scope>
    <source>
        <strain evidence="2 3">ATCC 58844</strain>
    </source>
</reference>
<dbReference type="Pfam" id="PF12896">
    <property type="entry name" value="ANAPC4"/>
    <property type="match status" value="1"/>
</dbReference>
<name>A0A109UWM4_9SACH</name>
<dbReference type="STRING" id="45286.A0A109UWM4"/>
<dbReference type="RefSeq" id="XP_017985922.1">
    <property type="nucleotide sequence ID" value="XM_018130433.1"/>
</dbReference>
<dbReference type="InterPro" id="IPR024790">
    <property type="entry name" value="APC4_long_dom"/>
</dbReference>
<protein>
    <submittedName>
        <fullName evidence="2">HBR025Wp</fullName>
    </submittedName>
</protein>
<evidence type="ECO:0000259" key="1">
    <source>
        <dbReference type="Pfam" id="PF12896"/>
    </source>
</evidence>
<dbReference type="Proteomes" id="UP000243052">
    <property type="component" value="Chromosome ii"/>
</dbReference>
<evidence type="ECO:0000313" key="3">
    <source>
        <dbReference type="Proteomes" id="UP000243052"/>
    </source>
</evidence>
<evidence type="ECO:0000313" key="2">
    <source>
        <dbReference type="EMBL" id="AMD18926.1"/>
    </source>
</evidence>
<gene>
    <name evidence="2" type="ORF">AW171_hschr2454</name>
</gene>
<dbReference type="GeneID" id="28722116"/>
<accession>A0A109UWM4</accession>
<dbReference type="OrthoDB" id="2110451at2759"/>
<feature type="domain" description="Anaphase-promoting complex subunit 4 long" evidence="1">
    <location>
        <begin position="234"/>
        <end position="429"/>
    </location>
</feature>
<keyword evidence="3" id="KW-1185">Reference proteome</keyword>
<organism evidence="2 3">
    <name type="scientific">Eremothecium sinecaudum</name>
    <dbReference type="NCBI Taxonomy" id="45286"/>
    <lineage>
        <taxon>Eukaryota</taxon>
        <taxon>Fungi</taxon>
        <taxon>Dikarya</taxon>
        <taxon>Ascomycota</taxon>
        <taxon>Saccharomycotina</taxon>
        <taxon>Saccharomycetes</taxon>
        <taxon>Saccharomycetales</taxon>
        <taxon>Saccharomycetaceae</taxon>
        <taxon>Eremothecium</taxon>
    </lineage>
</organism>
<sequence>MTQWKVKLTNQWDGKVEPFWNDRLSLWGVHEKGSISILRYIDGRNIGAIPLRLKPKEELLTCKWEPDDGDLFAVALKSGSIRIYKGRQDVEGSNELDGADIVGTIVLGRENWFTMEQFVWNRIKWTSNEPFKGDFDCVISNWLPKLTEMNISPQGKLTCSPLECEGPEWNIGLSENESNMFLTYDNSTRKVVLSIDGTFNFRYGEKNKFPSKITKILPGNKSNYVFLNDEDWQLQTIKLEFTESHQMHELMKSCSQVQFLIKYIKENHKVIALKLMEPHANFIQGLFPDEQVSNLLRAIKDVFYFGHSDEKSIESWLMLKVGRHGINVWKQRNHLFWSSTQGFLVTCMIPACERLVVAVKRLQGLIKSLKLTVFSLDDDEYLATTEVQELLDMSLEVLKEFVAKVEHFHIGEKMSLDGLTWIEYIMEHMLHTEDETSNSNGQDGLSAEDNEVTENYPRDHYSIQLFLQEYIIPSQTYNWIKASFPSKLEALARQFDLVQKNYTAKWIKKLIRVAGPIRKLKSIVGYRLEDAIVLGDSIYMICSKSNDKSSSGQDQAQGNEQKEADQSIDNETLKDVIFTLFQYDTSTRELTKQEIPSPNPFSCITCIKFVPGEATRFLVLADDGEIWKYSAAYSVITGVKNSNRITICKDPNIIMEPLDLEVTKKNRAINNKFVVHSEMAVSILYPASEVSGPRCRLAVQTI</sequence>
<dbReference type="EMBL" id="CP014242">
    <property type="protein sequence ID" value="AMD18926.1"/>
    <property type="molecule type" value="Genomic_DNA"/>
</dbReference>
<proteinExistence type="predicted"/>
<dbReference type="AlphaFoldDB" id="A0A109UWM4"/>